<evidence type="ECO:0000256" key="8">
    <source>
        <dbReference type="PROSITE-ProRule" id="PRU01360"/>
    </source>
</evidence>
<evidence type="ECO:0000256" key="2">
    <source>
        <dbReference type="ARBA" id="ARBA00022448"/>
    </source>
</evidence>
<keyword evidence="7 8" id="KW-0998">Cell outer membrane</keyword>
<dbReference type="GO" id="GO:0015344">
    <property type="term" value="F:siderophore uptake transmembrane transporter activity"/>
    <property type="evidence" value="ECO:0007669"/>
    <property type="project" value="TreeGrafter"/>
</dbReference>
<evidence type="ECO:0000256" key="4">
    <source>
        <dbReference type="ARBA" id="ARBA00022692"/>
    </source>
</evidence>
<dbReference type="Gene3D" id="2.40.170.20">
    <property type="entry name" value="TonB-dependent receptor, beta-barrel domain"/>
    <property type="match status" value="1"/>
</dbReference>
<dbReference type="PROSITE" id="PS52016">
    <property type="entry name" value="TONB_DEPENDENT_REC_3"/>
    <property type="match status" value="1"/>
</dbReference>
<dbReference type="InterPro" id="IPR039426">
    <property type="entry name" value="TonB-dep_rcpt-like"/>
</dbReference>
<accession>A0A846QDZ5</accession>
<reference evidence="11 12" key="1">
    <citation type="submission" date="2020-03" db="EMBL/GenBank/DDBJ databases">
        <title>Genomic Encyclopedia of Type Strains, Phase IV (KMG-IV): sequencing the most valuable type-strain genomes for metagenomic binning, comparative biology and taxonomic classification.</title>
        <authorList>
            <person name="Goeker M."/>
        </authorList>
    </citation>
    <scope>NUCLEOTIDE SEQUENCE [LARGE SCALE GENOMIC DNA]</scope>
    <source>
        <strain evidence="11 12">DSM 24233</strain>
    </source>
</reference>
<feature type="domain" description="TonB-dependent receptor plug" evidence="10">
    <location>
        <begin position="58"/>
        <end position="160"/>
    </location>
</feature>
<proteinExistence type="inferred from homology"/>
<dbReference type="PANTHER" id="PTHR30069">
    <property type="entry name" value="TONB-DEPENDENT OUTER MEMBRANE RECEPTOR"/>
    <property type="match status" value="1"/>
</dbReference>
<dbReference type="AlphaFoldDB" id="A0A846QDZ5"/>
<dbReference type="InterPro" id="IPR012910">
    <property type="entry name" value="Plug_dom"/>
</dbReference>
<evidence type="ECO:0000256" key="7">
    <source>
        <dbReference type="ARBA" id="ARBA00023237"/>
    </source>
</evidence>
<comment type="subcellular location">
    <subcellularLocation>
        <location evidence="1 8">Cell outer membrane</location>
        <topology evidence="1 8">Multi-pass membrane protein</topology>
    </subcellularLocation>
</comment>
<evidence type="ECO:0000256" key="6">
    <source>
        <dbReference type="ARBA" id="ARBA00023136"/>
    </source>
</evidence>
<dbReference type="SUPFAM" id="SSF56935">
    <property type="entry name" value="Porins"/>
    <property type="match status" value="1"/>
</dbReference>
<dbReference type="Gene3D" id="2.170.130.10">
    <property type="entry name" value="TonB-dependent receptor, plug domain"/>
    <property type="match status" value="1"/>
</dbReference>
<organism evidence="11 12">
    <name type="scientific">Desulfobaculum xiamenense</name>
    <dbReference type="NCBI Taxonomy" id="995050"/>
    <lineage>
        <taxon>Bacteria</taxon>
        <taxon>Pseudomonadati</taxon>
        <taxon>Thermodesulfobacteriota</taxon>
        <taxon>Desulfovibrionia</taxon>
        <taxon>Desulfovibrionales</taxon>
        <taxon>Desulfovibrionaceae</taxon>
        <taxon>Desulfobaculum</taxon>
    </lineage>
</organism>
<protein>
    <submittedName>
        <fullName evidence="11">Iron complex outermembrane receptor protein</fullName>
    </submittedName>
</protein>
<feature type="signal peptide" evidence="9">
    <location>
        <begin position="1"/>
        <end position="23"/>
    </location>
</feature>
<evidence type="ECO:0000256" key="5">
    <source>
        <dbReference type="ARBA" id="ARBA00022729"/>
    </source>
</evidence>
<dbReference type="InterPro" id="IPR036942">
    <property type="entry name" value="Beta-barrel_TonB_sf"/>
</dbReference>
<evidence type="ECO:0000259" key="10">
    <source>
        <dbReference type="Pfam" id="PF07715"/>
    </source>
</evidence>
<dbReference type="GO" id="GO:0044718">
    <property type="term" value="P:siderophore transmembrane transport"/>
    <property type="evidence" value="ECO:0007669"/>
    <property type="project" value="TreeGrafter"/>
</dbReference>
<comment type="similarity">
    <text evidence="8">Belongs to the TonB-dependent receptor family.</text>
</comment>
<gene>
    <name evidence="11" type="ORF">GGQ74_000238</name>
</gene>
<comment type="caution">
    <text evidence="11">The sequence shown here is derived from an EMBL/GenBank/DDBJ whole genome shotgun (WGS) entry which is preliminary data.</text>
</comment>
<name>A0A846QDZ5_9BACT</name>
<feature type="chain" id="PRO_5032736172" evidence="9">
    <location>
        <begin position="24"/>
        <end position="642"/>
    </location>
</feature>
<dbReference type="RefSeq" id="WP_167939723.1">
    <property type="nucleotide sequence ID" value="NZ_JAATJA010000001.1"/>
</dbReference>
<dbReference type="Pfam" id="PF07715">
    <property type="entry name" value="Plug"/>
    <property type="match status" value="1"/>
</dbReference>
<keyword evidence="2 8" id="KW-0813">Transport</keyword>
<evidence type="ECO:0000313" key="11">
    <source>
        <dbReference type="EMBL" id="NJB66598.1"/>
    </source>
</evidence>
<dbReference type="InterPro" id="IPR037066">
    <property type="entry name" value="Plug_dom_sf"/>
</dbReference>
<keyword evidence="12" id="KW-1185">Reference proteome</keyword>
<dbReference type="PANTHER" id="PTHR30069:SF29">
    <property type="entry name" value="HEMOGLOBIN AND HEMOGLOBIN-HAPTOGLOBIN-BINDING PROTEIN 1-RELATED"/>
    <property type="match status" value="1"/>
</dbReference>
<evidence type="ECO:0000256" key="3">
    <source>
        <dbReference type="ARBA" id="ARBA00022452"/>
    </source>
</evidence>
<keyword evidence="4 8" id="KW-0812">Transmembrane</keyword>
<keyword evidence="11" id="KW-0675">Receptor</keyword>
<keyword evidence="3 8" id="KW-1134">Transmembrane beta strand</keyword>
<sequence>MKKHLVAGILLLAALVSSVSALAGETEKPADAVRLDEMTVVATPLIHGNEVDRYGAVSTVVSEEQIRDLNALDIASALRRTPGVTITRYNPVGAFGGGEGGAVFVRGMGSSRPGSEIKTYIDGVPVYMGLWNHPLLDLLPIDPAGSVEVIKGPQPHRFGDAFSAINIVPKTAYGKDTFTTLEAAGGSYGTVSQSIEHGGDLGGFDYYLGEGFRRSDGHRSGGDGRQASLFANLGMDLNDNWSARVFALGLDNAAGDPGPDTGGETDGTYDTGLRMAVVTLANDFGVADGELKFFVNAGEGYWKDQSGDDDENRNDFWFWGLKAHETVRPIDGLELTAGIDQQWWDGNIRNTKDDGTESSVLVPEFSLCMPYASANYLIGDEKGWHAIPSVGARFYSHNKFDDTTAPHAGIVAGYGTTEVHASIAKGVVYPGLEVTMVPPVSSAITKWDELDPEEVWHTEIGIRHTFNAYVRADFTYFHDDGENRYVFTPGRPPSAWSNTEEFDVQGIEASVTVTPTDDIALFASITTQDVDPDNMPYAPDTTVKAGVNWHFAELWTLSADCEYVDDMYALSQSRKTTVANTEKVDSHFLLNARLARAFELPSWSAKGEVFCALENITDTDYEYRPDYPMPGINGMVGARLTF</sequence>
<evidence type="ECO:0000256" key="1">
    <source>
        <dbReference type="ARBA" id="ARBA00004571"/>
    </source>
</evidence>
<dbReference type="Proteomes" id="UP000580856">
    <property type="component" value="Unassembled WGS sequence"/>
</dbReference>
<dbReference type="EMBL" id="JAATJA010000001">
    <property type="protein sequence ID" value="NJB66598.1"/>
    <property type="molecule type" value="Genomic_DNA"/>
</dbReference>
<keyword evidence="6 8" id="KW-0472">Membrane</keyword>
<dbReference type="GO" id="GO:0009279">
    <property type="term" value="C:cell outer membrane"/>
    <property type="evidence" value="ECO:0007669"/>
    <property type="project" value="UniProtKB-SubCell"/>
</dbReference>
<evidence type="ECO:0000256" key="9">
    <source>
        <dbReference type="SAM" id="SignalP"/>
    </source>
</evidence>
<keyword evidence="5 9" id="KW-0732">Signal</keyword>
<evidence type="ECO:0000313" key="12">
    <source>
        <dbReference type="Proteomes" id="UP000580856"/>
    </source>
</evidence>